<evidence type="ECO:0000313" key="2">
    <source>
        <dbReference type="EMBL" id="VDM78249.1"/>
    </source>
</evidence>
<accession>A0A3P7J791</accession>
<dbReference type="AlphaFoldDB" id="A0A3P7J791"/>
<dbReference type="EMBL" id="UYYB01024233">
    <property type="protein sequence ID" value="VDM72207.1"/>
    <property type="molecule type" value="Genomic_DNA"/>
</dbReference>
<evidence type="ECO:0000313" key="1">
    <source>
        <dbReference type="EMBL" id="VDM72207.1"/>
    </source>
</evidence>
<dbReference type="EMBL" id="UYYB01101398">
    <property type="protein sequence ID" value="VDM78249.1"/>
    <property type="molecule type" value="Genomic_DNA"/>
</dbReference>
<organism evidence="1 3">
    <name type="scientific">Strongylus vulgaris</name>
    <name type="common">Blood worm</name>
    <dbReference type="NCBI Taxonomy" id="40348"/>
    <lineage>
        <taxon>Eukaryota</taxon>
        <taxon>Metazoa</taxon>
        <taxon>Ecdysozoa</taxon>
        <taxon>Nematoda</taxon>
        <taxon>Chromadorea</taxon>
        <taxon>Rhabditida</taxon>
        <taxon>Rhabditina</taxon>
        <taxon>Rhabditomorpha</taxon>
        <taxon>Strongyloidea</taxon>
        <taxon>Strongylidae</taxon>
        <taxon>Strongylus</taxon>
    </lineage>
</organism>
<name>A0A3P7J791_STRVU</name>
<dbReference type="Proteomes" id="UP000270094">
    <property type="component" value="Unassembled WGS sequence"/>
</dbReference>
<proteinExistence type="predicted"/>
<protein>
    <submittedName>
        <fullName evidence="1">Uncharacterized protein</fullName>
    </submittedName>
</protein>
<sequence length="101" mass="11216">MSAALGRLKLLQYWMILSAMGSSEIISSSRLVLMEEERIPHNQTVHRQIVAGEIQVLSDQGAHDLRKREDESSVLRNDRTASVSSNVAAVFPIFKSFSVSS</sequence>
<keyword evidence="3" id="KW-1185">Reference proteome</keyword>
<gene>
    <name evidence="2" type="ORF">SVUK_LOCUS13247</name>
    <name evidence="1" type="ORF">SVUK_LOCUS7205</name>
</gene>
<reference evidence="1 3" key="1">
    <citation type="submission" date="2018-11" db="EMBL/GenBank/DDBJ databases">
        <authorList>
            <consortium name="Pathogen Informatics"/>
        </authorList>
    </citation>
    <scope>NUCLEOTIDE SEQUENCE [LARGE SCALE GENOMIC DNA]</scope>
</reference>
<evidence type="ECO:0000313" key="3">
    <source>
        <dbReference type="Proteomes" id="UP000270094"/>
    </source>
</evidence>